<dbReference type="SMART" id="SM00862">
    <property type="entry name" value="Trans_reg_C"/>
    <property type="match status" value="1"/>
</dbReference>
<evidence type="ECO:0000256" key="3">
    <source>
        <dbReference type="ARBA" id="ARBA00023015"/>
    </source>
</evidence>
<dbReference type="InterPro" id="IPR016032">
    <property type="entry name" value="Sig_transdc_resp-reg_C-effctor"/>
</dbReference>
<keyword evidence="5" id="KW-0804">Transcription</keyword>
<dbReference type="SMART" id="SM01043">
    <property type="entry name" value="BTAD"/>
    <property type="match status" value="1"/>
</dbReference>
<dbReference type="InterPro" id="IPR011990">
    <property type="entry name" value="TPR-like_helical_dom_sf"/>
</dbReference>
<reference evidence="8" key="1">
    <citation type="submission" date="2022-10" db="EMBL/GenBank/DDBJ databases">
        <title>The complete genomes of actinobacterial strains from the NBC collection.</title>
        <authorList>
            <person name="Joergensen T.S."/>
            <person name="Alvarez Arevalo M."/>
            <person name="Sterndorff E.B."/>
            <person name="Faurdal D."/>
            <person name="Vuksanovic O."/>
            <person name="Mourched A.-S."/>
            <person name="Charusanti P."/>
            <person name="Shaw S."/>
            <person name="Blin K."/>
            <person name="Weber T."/>
        </authorList>
    </citation>
    <scope>NUCLEOTIDE SEQUENCE</scope>
    <source>
        <strain evidence="8">NBC_00248</strain>
    </source>
</reference>
<evidence type="ECO:0000313" key="8">
    <source>
        <dbReference type="EMBL" id="WUQ11936.1"/>
    </source>
</evidence>
<dbReference type="PROSITE" id="PS51755">
    <property type="entry name" value="OMPR_PHOB"/>
    <property type="match status" value="1"/>
</dbReference>
<evidence type="ECO:0000313" key="9">
    <source>
        <dbReference type="Proteomes" id="UP001432039"/>
    </source>
</evidence>
<keyword evidence="9" id="KW-1185">Reference proteome</keyword>
<dbReference type="InterPro" id="IPR036388">
    <property type="entry name" value="WH-like_DNA-bd_sf"/>
</dbReference>
<evidence type="ECO:0000256" key="1">
    <source>
        <dbReference type="ARBA" id="ARBA00005820"/>
    </source>
</evidence>
<dbReference type="Pfam" id="PF13191">
    <property type="entry name" value="AAA_16"/>
    <property type="match status" value="1"/>
</dbReference>
<evidence type="ECO:0000256" key="4">
    <source>
        <dbReference type="ARBA" id="ARBA00023125"/>
    </source>
</evidence>
<comment type="similarity">
    <text evidence="1">Belongs to the AfsR/DnrI/RedD regulatory family.</text>
</comment>
<sequence>MVHIRVLGSFAAERDGEVIPLGGHRQRSVLALLVAARGRVVSVDRMIEELWQGAPPARSVASLQAYVSNLRRLLEPGRAPRTPARLLVSAPPGYALRLPEDAVDAWRFERLLGRAREALPTEPETAGVLLREALALRQGPAYAETADEPWAHAEIMRLGELRLAARELGVAAGLRGGADLAAAVAEAALLTREEPLREEGWRLHALALWAAGRQADALAALRRARSVLADEVGLDPGAALVELEKAVLAQDGRVLREATRPPEPVAPAPSEQTLLPAEPAAGGAERFVGREEELARLTAQAHRARAAGPGVALVTGEAGLGKSALLHALDDRLRAEGWLVAFGRTTDAEGAPPAWAWVEALRAVAEAAPPEPAAAAALAPLLAEDAPATAHAASGEDVAAGRFRLHRAVGRWLAQAARGRPVAVLLDDLHWADTETLALLSGAADLPAGTALLLVGAYRPEDVEGRLGDTLAGLARRAPARIALRGLAEEAVAELVRAVGGPRVDAEVMAALAERTGGNPFYVRESARLLGSEGSLVALSEVPEGVRDVLRRRLGRLPEPVVSVLRLAAVAGRESDVEVLVGAADTGEDGVLGALEAGLLAGLLVEPEPGRVRFAHALVRDTLLADLSRLRSSRMHGRIAVCLERLAPHDVSALAHHHVRAASSATAAKAVAYCLRAARLAEGRFAHDVAAALLAEAVECFERVPAESGGDRDAERVELLGLLVRAQVRAGAVMAARTTRRTAIDHAVGAGRDDLLIAAFTAWTEPTPWQTRPYGVVDRPVVELLERLLARPGHEPAVRCLLLGAYAAELSDAKVAGVRAGAREALALAEGTGDPVLRAGALAALVKELDADLEWPERAALGGELERIGAAHELPGHQWYGMFIRFTASAAEGDVAGARRLVGRWTQFARTYRMPGPAAVGETVEATWAHVEGRFEEAERLYRQAAARMARQGSPHAEGILAVAIATLRASQGRLAEHLPRLRQVYAAFGPPAGDLLAVALAAAGEEREAREVLDRAGPLRTDYFFKVFATFRAMTLVTLGERAGAEELYAALLPYRDAPPVSSGFTVALRPVARTLGELAVLLGREVEAADHFARAVSIAERWHSPWGAG</sequence>
<dbReference type="SUPFAM" id="SSF52540">
    <property type="entry name" value="P-loop containing nucleoside triphosphate hydrolases"/>
    <property type="match status" value="1"/>
</dbReference>
<dbReference type="Pfam" id="PF00486">
    <property type="entry name" value="Trans_reg_C"/>
    <property type="match status" value="1"/>
</dbReference>
<keyword evidence="4 6" id="KW-0238">DNA-binding</keyword>
<dbReference type="SUPFAM" id="SSF46894">
    <property type="entry name" value="C-terminal effector domain of the bipartite response regulators"/>
    <property type="match status" value="1"/>
</dbReference>
<dbReference type="Pfam" id="PF03704">
    <property type="entry name" value="BTAD"/>
    <property type="match status" value="1"/>
</dbReference>
<dbReference type="SUPFAM" id="SSF48452">
    <property type="entry name" value="TPR-like"/>
    <property type="match status" value="1"/>
</dbReference>
<dbReference type="PANTHER" id="PTHR35807:SF1">
    <property type="entry name" value="TRANSCRIPTIONAL REGULATOR REDD"/>
    <property type="match status" value="1"/>
</dbReference>
<dbReference type="PANTHER" id="PTHR35807">
    <property type="entry name" value="TRANSCRIPTIONAL REGULATOR REDD-RELATED"/>
    <property type="match status" value="1"/>
</dbReference>
<accession>A0ABZ1TA06</accession>
<keyword evidence="3" id="KW-0805">Transcription regulation</keyword>
<evidence type="ECO:0000256" key="2">
    <source>
        <dbReference type="ARBA" id="ARBA00023012"/>
    </source>
</evidence>
<dbReference type="RefSeq" id="WP_328961349.1">
    <property type="nucleotide sequence ID" value="NZ_CP108090.1"/>
</dbReference>
<gene>
    <name evidence="8" type="ORF">OG517_11055</name>
</gene>
<dbReference type="Gene3D" id="1.25.40.10">
    <property type="entry name" value="Tetratricopeptide repeat domain"/>
    <property type="match status" value="2"/>
</dbReference>
<feature type="DNA-binding region" description="OmpR/PhoB-type" evidence="6">
    <location>
        <begin position="1"/>
        <end position="98"/>
    </location>
</feature>
<dbReference type="InterPro" id="IPR005158">
    <property type="entry name" value="BTAD"/>
</dbReference>
<dbReference type="CDD" id="cd15831">
    <property type="entry name" value="BTAD"/>
    <property type="match status" value="1"/>
</dbReference>
<proteinExistence type="inferred from homology"/>
<feature type="domain" description="OmpR/PhoB-type" evidence="7">
    <location>
        <begin position="1"/>
        <end position="98"/>
    </location>
</feature>
<dbReference type="Gene3D" id="1.10.10.10">
    <property type="entry name" value="Winged helix-like DNA-binding domain superfamily/Winged helix DNA-binding domain"/>
    <property type="match status" value="1"/>
</dbReference>
<evidence type="ECO:0000256" key="5">
    <source>
        <dbReference type="ARBA" id="ARBA00023163"/>
    </source>
</evidence>
<dbReference type="Proteomes" id="UP001432039">
    <property type="component" value="Chromosome"/>
</dbReference>
<organism evidence="8 9">
    <name type="scientific">Streptomyces virginiae</name>
    <name type="common">Streptomyces cinnamonensis</name>
    <dbReference type="NCBI Taxonomy" id="1961"/>
    <lineage>
        <taxon>Bacteria</taxon>
        <taxon>Bacillati</taxon>
        <taxon>Actinomycetota</taxon>
        <taxon>Actinomycetes</taxon>
        <taxon>Kitasatosporales</taxon>
        <taxon>Streptomycetaceae</taxon>
        <taxon>Streptomyces</taxon>
    </lineage>
</organism>
<dbReference type="InterPro" id="IPR051677">
    <property type="entry name" value="AfsR-DnrI-RedD_regulator"/>
</dbReference>
<dbReference type="InterPro" id="IPR001867">
    <property type="entry name" value="OmpR/PhoB-type_DNA-bd"/>
</dbReference>
<evidence type="ECO:0000256" key="6">
    <source>
        <dbReference type="PROSITE-ProRule" id="PRU01091"/>
    </source>
</evidence>
<evidence type="ECO:0000259" key="7">
    <source>
        <dbReference type="PROSITE" id="PS51755"/>
    </source>
</evidence>
<name>A0ABZ1TA06_STRVG</name>
<dbReference type="InterPro" id="IPR041664">
    <property type="entry name" value="AAA_16"/>
</dbReference>
<protein>
    <submittedName>
        <fullName evidence="8">AAA family ATPase</fullName>
    </submittedName>
</protein>
<dbReference type="EMBL" id="CP108090">
    <property type="protein sequence ID" value="WUQ11936.1"/>
    <property type="molecule type" value="Genomic_DNA"/>
</dbReference>
<dbReference type="InterPro" id="IPR027417">
    <property type="entry name" value="P-loop_NTPase"/>
</dbReference>
<keyword evidence="2" id="KW-0902">Two-component regulatory system</keyword>